<dbReference type="Pfam" id="PF03314">
    <property type="entry name" value="DUF273"/>
    <property type="match status" value="1"/>
</dbReference>
<protein>
    <submittedName>
        <fullName evidence="1">Uncharacterized protein</fullName>
    </submittedName>
</protein>
<dbReference type="PANTHER" id="PTHR31562">
    <property type="entry name" value="PROTEIN CBG18972"/>
    <property type="match status" value="1"/>
</dbReference>
<feature type="non-terminal residue" evidence="1">
    <location>
        <position position="164"/>
    </location>
</feature>
<comment type="caution">
    <text evidence="1">The sequence shown here is derived from an EMBL/GenBank/DDBJ whole genome shotgun (WGS) entry which is preliminary data.</text>
</comment>
<dbReference type="InterPro" id="IPR004988">
    <property type="entry name" value="DUF273"/>
</dbReference>
<sequence length="164" mass="18676">MSGSYLVKNTAWSFSFLQGYADYISRLPNVQQHGTDNGALHAYLAELIAKPSDPKLPICFRIYNESSGFGDLFLFEACIREVLGNKTSFGSIKILPKGTAWARDPRMTNSKWSPDRDFMIHNWKTTSQGSYKRTPISLKADPADDWYNWYNPIVGHFDLELCKP</sequence>
<evidence type="ECO:0000313" key="1">
    <source>
        <dbReference type="EMBL" id="CAJ0590819.1"/>
    </source>
</evidence>
<gene>
    <name evidence="1" type="ORF">CYNAS_LOCUS2802</name>
</gene>
<dbReference type="AlphaFoldDB" id="A0AA36DQC0"/>
<dbReference type="Proteomes" id="UP001176961">
    <property type="component" value="Unassembled WGS sequence"/>
</dbReference>
<dbReference type="PANTHER" id="PTHR31562:SF9">
    <property type="entry name" value="GLYCOSYLTRANSFERASE FAMILY 8 PROTEIN"/>
    <property type="match status" value="1"/>
</dbReference>
<keyword evidence="2" id="KW-1185">Reference proteome</keyword>
<proteinExistence type="predicted"/>
<accession>A0AA36DQC0</accession>
<dbReference type="EMBL" id="CATQJL010000001">
    <property type="protein sequence ID" value="CAJ0590819.1"/>
    <property type="molecule type" value="Genomic_DNA"/>
</dbReference>
<reference evidence="1" key="1">
    <citation type="submission" date="2023-07" db="EMBL/GenBank/DDBJ databases">
        <authorList>
            <consortium name="CYATHOMIX"/>
        </authorList>
    </citation>
    <scope>NUCLEOTIDE SEQUENCE</scope>
    <source>
        <strain evidence="1">N/A</strain>
    </source>
</reference>
<evidence type="ECO:0000313" key="2">
    <source>
        <dbReference type="Proteomes" id="UP001176961"/>
    </source>
</evidence>
<organism evidence="1 2">
    <name type="scientific">Cylicocyclus nassatus</name>
    <name type="common">Nematode worm</name>
    <dbReference type="NCBI Taxonomy" id="53992"/>
    <lineage>
        <taxon>Eukaryota</taxon>
        <taxon>Metazoa</taxon>
        <taxon>Ecdysozoa</taxon>
        <taxon>Nematoda</taxon>
        <taxon>Chromadorea</taxon>
        <taxon>Rhabditida</taxon>
        <taxon>Rhabditina</taxon>
        <taxon>Rhabditomorpha</taxon>
        <taxon>Strongyloidea</taxon>
        <taxon>Strongylidae</taxon>
        <taxon>Cylicocyclus</taxon>
    </lineage>
</organism>
<name>A0AA36DQC0_CYLNA</name>